<dbReference type="Proteomes" id="UP000504638">
    <property type="component" value="Unplaced"/>
</dbReference>
<accession>A0A6G1G801</accession>
<reference evidence="3" key="3">
    <citation type="submission" date="2025-04" db="UniProtKB">
        <authorList>
            <consortium name="RefSeq"/>
        </authorList>
    </citation>
    <scope>IDENTIFICATION</scope>
    <source>
        <strain evidence="3">CBS 781.70</strain>
    </source>
</reference>
<dbReference type="RefSeq" id="XP_033535828.1">
    <property type="nucleotide sequence ID" value="XM_033679009.1"/>
</dbReference>
<gene>
    <name evidence="1 3" type="ORF">P152DRAFT_456430</name>
</gene>
<evidence type="ECO:0000313" key="2">
    <source>
        <dbReference type="Proteomes" id="UP000504638"/>
    </source>
</evidence>
<protein>
    <recommendedName>
        <fullName evidence="4">C2H2-type domain-containing protein</fullName>
    </recommendedName>
</protein>
<evidence type="ECO:0000313" key="1">
    <source>
        <dbReference type="EMBL" id="KAF1814197.1"/>
    </source>
</evidence>
<sequence length="180" mass="20592">MRDGNSIPIGGFNTRRKAIRSIAMEKRGLTPHRAPATHSLTFPSREAVECAAFFECDCSCAFYTADDLNTHIFWFHSRIPEYRCPELSCPTPDERFRGMELLDHLMIIHPEAPDAGFDMAGRGPVRCWNARCLYPERAYEGIEAARHFERCYGETQGMEFKHAMHVDPLALSLIRDIRSL</sequence>
<dbReference type="GeneID" id="54419579"/>
<reference evidence="1 3" key="1">
    <citation type="submission" date="2020-01" db="EMBL/GenBank/DDBJ databases">
        <authorList>
            <consortium name="DOE Joint Genome Institute"/>
            <person name="Haridas S."/>
            <person name="Albert R."/>
            <person name="Binder M."/>
            <person name="Bloem J."/>
            <person name="Labutti K."/>
            <person name="Salamov A."/>
            <person name="Andreopoulos B."/>
            <person name="Baker S.E."/>
            <person name="Barry K."/>
            <person name="Bills G."/>
            <person name="Bluhm B.H."/>
            <person name="Cannon C."/>
            <person name="Castanera R."/>
            <person name="Culley D.E."/>
            <person name="Daum C."/>
            <person name="Ezra D."/>
            <person name="Gonzalez J.B."/>
            <person name="Henrissat B."/>
            <person name="Kuo A."/>
            <person name="Liang C."/>
            <person name="Lipzen A."/>
            <person name="Lutzoni F."/>
            <person name="Magnuson J."/>
            <person name="Mondo S."/>
            <person name="Nolan M."/>
            <person name="Ohm R."/>
            <person name="Pangilinan J."/>
            <person name="Park H.-J."/>
            <person name="Ramirez L."/>
            <person name="Alfaro M."/>
            <person name="Sun H."/>
            <person name="Tritt A."/>
            <person name="Yoshinaga Y."/>
            <person name="Zwiers L.-H."/>
            <person name="Turgeon B.G."/>
            <person name="Goodwin S.B."/>
            <person name="Spatafora J.W."/>
            <person name="Crous P.W."/>
            <person name="Grigoriev I.V."/>
        </authorList>
    </citation>
    <scope>NUCLEOTIDE SEQUENCE</scope>
    <source>
        <strain evidence="1 3">CBS 781.70</strain>
    </source>
</reference>
<evidence type="ECO:0008006" key="4">
    <source>
        <dbReference type="Google" id="ProtNLM"/>
    </source>
</evidence>
<dbReference type="EMBL" id="ML975153">
    <property type="protein sequence ID" value="KAF1814197.1"/>
    <property type="molecule type" value="Genomic_DNA"/>
</dbReference>
<proteinExistence type="predicted"/>
<organism evidence="1">
    <name type="scientific">Eremomyces bilateralis CBS 781.70</name>
    <dbReference type="NCBI Taxonomy" id="1392243"/>
    <lineage>
        <taxon>Eukaryota</taxon>
        <taxon>Fungi</taxon>
        <taxon>Dikarya</taxon>
        <taxon>Ascomycota</taxon>
        <taxon>Pezizomycotina</taxon>
        <taxon>Dothideomycetes</taxon>
        <taxon>Dothideomycetes incertae sedis</taxon>
        <taxon>Eremomycetales</taxon>
        <taxon>Eremomycetaceae</taxon>
        <taxon>Eremomyces</taxon>
    </lineage>
</organism>
<evidence type="ECO:0000313" key="3">
    <source>
        <dbReference type="RefSeq" id="XP_033535828.1"/>
    </source>
</evidence>
<name>A0A6G1G801_9PEZI</name>
<keyword evidence="2" id="KW-1185">Reference proteome</keyword>
<dbReference type="AlphaFoldDB" id="A0A6G1G801"/>
<reference evidence="3" key="2">
    <citation type="submission" date="2020-04" db="EMBL/GenBank/DDBJ databases">
        <authorList>
            <consortium name="NCBI Genome Project"/>
        </authorList>
    </citation>
    <scope>NUCLEOTIDE SEQUENCE</scope>
    <source>
        <strain evidence="3">CBS 781.70</strain>
    </source>
</reference>